<dbReference type="RefSeq" id="WP_423778682.1">
    <property type="nucleotide sequence ID" value="NZ_JARFMO010000006.1"/>
</dbReference>
<dbReference type="AlphaFoldDB" id="A0A5C4YCH0"/>
<dbReference type="EMBL" id="VEVS01000044">
    <property type="protein sequence ID" value="TNO40618.1"/>
    <property type="molecule type" value="Genomic_DNA"/>
</dbReference>
<organism evidence="1 2">
    <name type="scientific">Campylobacter jejuni</name>
    <dbReference type="NCBI Taxonomy" id="197"/>
    <lineage>
        <taxon>Bacteria</taxon>
        <taxon>Pseudomonadati</taxon>
        <taxon>Campylobacterota</taxon>
        <taxon>Epsilonproteobacteria</taxon>
        <taxon>Campylobacterales</taxon>
        <taxon>Campylobacteraceae</taxon>
        <taxon>Campylobacter</taxon>
    </lineage>
</organism>
<name>A0A5C4YCH0_CAMJU</name>
<comment type="caution">
    <text evidence="1">The sequence shown here is derived from an EMBL/GenBank/DDBJ whole genome shotgun (WGS) entry which is preliminary data.</text>
</comment>
<evidence type="ECO:0000313" key="2">
    <source>
        <dbReference type="Proteomes" id="UP000312397"/>
    </source>
</evidence>
<sequence length="199" mass="22821">MKGFSMKKIFALLALTSLLTSSVFAEDFLAKLTKGALSDTSPGVKELSLEEMKQVKGGYVFRDYKIFRDRRNLTSEVYAIIDFSPEERKYLDKGLCGAGEDKCQNPSRDRLFAWLQASANSPVDYRPVYKVKRQIKYSNLGQPYVLFTYGVAVYNVNNGQIYQYNSSPMLNNNRIIREFTHQYKSVIEDAMGGWNPRLF</sequence>
<protein>
    <submittedName>
        <fullName evidence="1">Uncharacterized protein</fullName>
    </submittedName>
</protein>
<evidence type="ECO:0000313" key="1">
    <source>
        <dbReference type="EMBL" id="TNO40618.1"/>
    </source>
</evidence>
<proteinExistence type="predicted"/>
<dbReference type="Proteomes" id="UP000312397">
    <property type="component" value="Unassembled WGS sequence"/>
</dbReference>
<reference evidence="1 2" key="1">
    <citation type="submission" date="2019-06" db="EMBL/GenBank/DDBJ databases">
        <title>Epidemiology of MDR Campylobacter spp.</title>
        <authorList>
            <person name="Addetia A."/>
            <person name="Greninger A."/>
            <person name="Fang F."/>
        </authorList>
    </citation>
    <scope>NUCLEOTIDE SEQUENCE [LARGE SCALE GENOMIC DNA]</scope>
    <source>
        <strain evidence="1 2">HMC314</strain>
    </source>
</reference>
<gene>
    <name evidence="1" type="ORF">FH034_09075</name>
</gene>
<accession>A0A5C4YCH0</accession>